<dbReference type="InterPro" id="IPR036663">
    <property type="entry name" value="Fumarylacetoacetase_C_sf"/>
</dbReference>
<evidence type="ECO:0000256" key="1">
    <source>
        <dbReference type="ARBA" id="ARBA00023239"/>
    </source>
</evidence>
<keyword evidence="1" id="KW-0456">Lyase</keyword>
<dbReference type="Pfam" id="PF01557">
    <property type="entry name" value="FAA_hydrolase"/>
    <property type="match status" value="1"/>
</dbReference>
<dbReference type="SUPFAM" id="SSF56529">
    <property type="entry name" value="FAH"/>
    <property type="match status" value="1"/>
</dbReference>
<proteinExistence type="predicted"/>
<reference evidence="3 4" key="1">
    <citation type="submission" date="2020-08" db="EMBL/GenBank/DDBJ databases">
        <title>Novel species isolated from subtropical streams in China.</title>
        <authorList>
            <person name="Lu H."/>
        </authorList>
    </citation>
    <scope>NUCLEOTIDE SEQUENCE [LARGE SCALE GENOMIC DNA]</scope>
    <source>
        <strain evidence="3 4">NL8W</strain>
    </source>
</reference>
<dbReference type="RefSeq" id="WP_186956389.1">
    <property type="nucleotide sequence ID" value="NZ_JACOFX010000020.1"/>
</dbReference>
<name>A0ABR6ZHI3_9BURK</name>
<dbReference type="InterPro" id="IPR011234">
    <property type="entry name" value="Fumarylacetoacetase-like_C"/>
</dbReference>
<dbReference type="InterPro" id="IPR050772">
    <property type="entry name" value="Hydratase-Decarb/MhpD_sf"/>
</dbReference>
<organism evidence="3 4">
    <name type="scientific">Undibacterium umbellatum</name>
    <dbReference type="NCBI Taxonomy" id="2762300"/>
    <lineage>
        <taxon>Bacteria</taxon>
        <taxon>Pseudomonadati</taxon>
        <taxon>Pseudomonadota</taxon>
        <taxon>Betaproteobacteria</taxon>
        <taxon>Burkholderiales</taxon>
        <taxon>Oxalobacteraceae</taxon>
        <taxon>Undibacterium</taxon>
    </lineage>
</organism>
<evidence type="ECO:0000259" key="2">
    <source>
        <dbReference type="Pfam" id="PF01557"/>
    </source>
</evidence>
<dbReference type="PANTHER" id="PTHR30143">
    <property type="entry name" value="ACID HYDRATASE"/>
    <property type="match status" value="1"/>
</dbReference>
<accession>A0ABR6ZHI3</accession>
<protein>
    <submittedName>
        <fullName evidence="3">Fumarylacetoacetate hydrolase family protein</fullName>
    </submittedName>
</protein>
<feature type="domain" description="Fumarylacetoacetase-like C-terminal" evidence="2">
    <location>
        <begin position="89"/>
        <end position="230"/>
    </location>
</feature>
<keyword evidence="3" id="KW-0378">Hydrolase</keyword>
<evidence type="ECO:0000313" key="3">
    <source>
        <dbReference type="EMBL" id="MBC3910816.1"/>
    </source>
</evidence>
<dbReference type="Proteomes" id="UP000646911">
    <property type="component" value="Unassembled WGS sequence"/>
</dbReference>
<dbReference type="Gene3D" id="3.90.850.10">
    <property type="entry name" value="Fumarylacetoacetase-like, C-terminal domain"/>
    <property type="match status" value="1"/>
</dbReference>
<dbReference type="PANTHER" id="PTHR30143:SF0">
    <property type="entry name" value="2-KETO-4-PENTENOATE HYDRATASE"/>
    <property type="match status" value="1"/>
</dbReference>
<gene>
    <name evidence="3" type="ORF">H8L47_24910</name>
</gene>
<sequence>MNQASVSHAARILMERRLNGTQGDALPETHRPHDLDAAFAIQCGVSKWMDQAIVAWKCGMPAADKWIVAPIYANDVREANTQPCAVWARHGQVRIEPELAFILAHDLPARAAPYRPEEVDAAVAKTRLALELIDSRYTHAEQLNFYDHFADGLFNQGLLLGPVVDSKIACQTSQLAIKLTIAGHESIALEGQHPAGMPRLPLYWLAEFLRSKGLGLQAGQAVITGSYAGSPTVPVGADIQVQFGELNLIRTHFEGK</sequence>
<comment type="caution">
    <text evidence="3">The sequence shown here is derived from an EMBL/GenBank/DDBJ whole genome shotgun (WGS) entry which is preliminary data.</text>
</comment>
<dbReference type="EMBL" id="JACOFX010000020">
    <property type="protein sequence ID" value="MBC3910816.1"/>
    <property type="molecule type" value="Genomic_DNA"/>
</dbReference>
<evidence type="ECO:0000313" key="4">
    <source>
        <dbReference type="Proteomes" id="UP000646911"/>
    </source>
</evidence>
<keyword evidence="4" id="KW-1185">Reference proteome</keyword>
<dbReference type="GO" id="GO:0016787">
    <property type="term" value="F:hydrolase activity"/>
    <property type="evidence" value="ECO:0007669"/>
    <property type="project" value="UniProtKB-KW"/>
</dbReference>